<feature type="compositionally biased region" description="Low complexity" evidence="1">
    <location>
        <begin position="196"/>
        <end position="216"/>
    </location>
</feature>
<feature type="compositionally biased region" description="Basic residues" evidence="1">
    <location>
        <begin position="575"/>
        <end position="584"/>
    </location>
</feature>
<evidence type="ECO:0000313" key="2">
    <source>
        <dbReference type="Proteomes" id="UP000504634"/>
    </source>
</evidence>
<dbReference type="OrthoDB" id="8069054at2759"/>
<name>A0A6J2TCC0_DROLE</name>
<feature type="region of interest" description="Disordered" evidence="1">
    <location>
        <begin position="355"/>
        <end position="379"/>
    </location>
</feature>
<dbReference type="RefSeq" id="XP_030374436.1">
    <property type="nucleotide sequence ID" value="XM_030518576.1"/>
</dbReference>
<reference evidence="3" key="1">
    <citation type="submission" date="2025-08" db="UniProtKB">
        <authorList>
            <consortium name="RefSeq"/>
        </authorList>
    </citation>
    <scope>IDENTIFICATION</scope>
    <source>
        <strain evidence="3">11010-0011.00</strain>
        <tissue evidence="3">Whole body</tissue>
    </source>
</reference>
<protein>
    <recommendedName>
        <fullName evidence="4">Lateral signaling target protein 2 homolog</fullName>
    </recommendedName>
</protein>
<feature type="region of interest" description="Disordered" evidence="1">
    <location>
        <begin position="429"/>
        <end position="449"/>
    </location>
</feature>
<sequence>MVRQNRRKGIEEVYGTKLDAIHPAKSQALTHTTTKTATMRAERAIGGVSNRNESRTQRSYVTPNDYYITTNLPLTATNMRAASSSMATQAQSSMGTATTAPYMSMTRRGAVVGGGKVSARQIPQTKSLFTRNESKTANNAYNLTMSKSKELHSHMHNKPMAQRVVYANTNTGTNTCTDYSDKELVVPAHTRRNHQHPQAQPLQHQLHQQQQSQYAHGHAHHKGHQHPHQHQHQHQHSHEGPRTVQVSQADNEVREDKDDDPEEFFELIRQTVQTAIGSTVSDVLCRNFRDLGMKMDRISSELKLTNDHLDKLEEHVTNKVVHYGEENSRHFRYLCMKSEYDKMFYQHHAMLTSKPTADDATTSQANEGGNNNKGGTGYNMKNAAKYLRQQMLGDRERRSKPNHSSNNNSKNELNDCVKVQNPCACRSTSKAQHQTTEPHKSSSGQSVGIKSSEMDMREVLGHIQRFCTKIQLNDLKVDQGQYSTKELLSNLEGIMGSGANVTNAANGVQPMTVGGPAKARGSAAGKQDLDTTPADSMDEGAYTELDDFQFSSDEMSPRSDDSDLKFPSGGMTARAARKPAKRLTNKGAGDGQ</sequence>
<evidence type="ECO:0008006" key="4">
    <source>
        <dbReference type="Google" id="ProtNLM"/>
    </source>
</evidence>
<gene>
    <name evidence="3" type="primary">LOC115624005</name>
</gene>
<feature type="region of interest" description="Disordered" evidence="1">
    <location>
        <begin position="515"/>
        <end position="592"/>
    </location>
</feature>
<feature type="compositionally biased region" description="Basic and acidic residues" evidence="1">
    <location>
        <begin position="555"/>
        <end position="564"/>
    </location>
</feature>
<keyword evidence="2" id="KW-1185">Reference proteome</keyword>
<feature type="compositionally biased region" description="Basic residues" evidence="1">
    <location>
        <begin position="217"/>
        <end position="235"/>
    </location>
</feature>
<evidence type="ECO:0000313" key="3">
    <source>
        <dbReference type="RefSeq" id="XP_030374436.1"/>
    </source>
</evidence>
<evidence type="ECO:0000256" key="1">
    <source>
        <dbReference type="SAM" id="MobiDB-lite"/>
    </source>
</evidence>
<accession>A0A6J2TCC0</accession>
<feature type="compositionally biased region" description="Polar residues" evidence="1">
    <location>
        <begin position="355"/>
        <end position="365"/>
    </location>
</feature>
<proteinExistence type="predicted"/>
<dbReference type="GeneID" id="115624005"/>
<organism evidence="2 3">
    <name type="scientific">Drosophila lebanonensis</name>
    <name type="common">Fruit fly</name>
    <name type="synonym">Scaptodrosophila lebanonensis</name>
    <dbReference type="NCBI Taxonomy" id="7225"/>
    <lineage>
        <taxon>Eukaryota</taxon>
        <taxon>Metazoa</taxon>
        <taxon>Ecdysozoa</taxon>
        <taxon>Arthropoda</taxon>
        <taxon>Hexapoda</taxon>
        <taxon>Insecta</taxon>
        <taxon>Pterygota</taxon>
        <taxon>Neoptera</taxon>
        <taxon>Endopterygota</taxon>
        <taxon>Diptera</taxon>
        <taxon>Brachycera</taxon>
        <taxon>Muscomorpha</taxon>
        <taxon>Ephydroidea</taxon>
        <taxon>Drosophilidae</taxon>
        <taxon>Scaptodrosophila</taxon>
    </lineage>
</organism>
<dbReference type="Proteomes" id="UP000504634">
    <property type="component" value="Unplaced"/>
</dbReference>
<feature type="region of interest" description="Disordered" evidence="1">
    <location>
        <begin position="191"/>
        <end position="260"/>
    </location>
</feature>
<dbReference type="AlphaFoldDB" id="A0A6J2TCC0"/>